<dbReference type="SMART" id="SM00493">
    <property type="entry name" value="TOPRIM"/>
    <property type="match status" value="1"/>
</dbReference>
<keyword evidence="5" id="KW-0235">DNA replication</keyword>
<evidence type="ECO:0000256" key="7">
    <source>
        <dbReference type="ARBA" id="ARBA00022842"/>
    </source>
</evidence>
<dbReference type="PANTHER" id="PTHR30313:SF2">
    <property type="entry name" value="DNA PRIMASE"/>
    <property type="match status" value="1"/>
</dbReference>
<keyword evidence="2" id="KW-0639">Primosome</keyword>
<evidence type="ECO:0000256" key="5">
    <source>
        <dbReference type="ARBA" id="ARBA00022705"/>
    </source>
</evidence>
<evidence type="ECO:0000256" key="1">
    <source>
        <dbReference type="ARBA" id="ARBA00022478"/>
    </source>
</evidence>
<dbReference type="HAMAP" id="MF_00007">
    <property type="entry name" value="DNA_primase_DnaG_arc"/>
    <property type="match status" value="1"/>
</dbReference>
<dbReference type="InterPro" id="IPR020607">
    <property type="entry name" value="Primase_DnaG_arc"/>
</dbReference>
<dbReference type="GO" id="GO:0046872">
    <property type="term" value="F:metal ion binding"/>
    <property type="evidence" value="ECO:0007669"/>
    <property type="project" value="UniProtKB-KW"/>
</dbReference>
<reference evidence="11" key="1">
    <citation type="submission" date="2013-08" db="EMBL/GenBank/DDBJ databases">
        <authorList>
            <person name="Mendez C."/>
            <person name="Richter M."/>
            <person name="Ferrer M."/>
            <person name="Sanchez J."/>
        </authorList>
    </citation>
    <scope>NUCLEOTIDE SEQUENCE</scope>
</reference>
<evidence type="ECO:0000256" key="9">
    <source>
        <dbReference type="SAM" id="MobiDB-lite"/>
    </source>
</evidence>
<dbReference type="GO" id="GO:0008143">
    <property type="term" value="F:poly(A) binding"/>
    <property type="evidence" value="ECO:0007669"/>
    <property type="project" value="InterPro"/>
</dbReference>
<name>T0Z9X8_9ZZZZ</name>
<evidence type="ECO:0000259" key="10">
    <source>
        <dbReference type="PROSITE" id="PS50880"/>
    </source>
</evidence>
<gene>
    <name evidence="11" type="ORF">B1B_13387</name>
</gene>
<proteinExistence type="inferred from homology"/>
<dbReference type="InterPro" id="IPR006171">
    <property type="entry name" value="TOPRIM_dom"/>
</dbReference>
<feature type="region of interest" description="Disordered" evidence="9">
    <location>
        <begin position="279"/>
        <end position="313"/>
    </location>
</feature>
<keyword evidence="3" id="KW-0808">Transferase</keyword>
<dbReference type="GO" id="GO:0000178">
    <property type="term" value="C:exosome (RNase complex)"/>
    <property type="evidence" value="ECO:0007669"/>
    <property type="project" value="InterPro"/>
</dbReference>
<dbReference type="EMBL" id="AUZY01008816">
    <property type="protein sequence ID" value="EQD44761.1"/>
    <property type="molecule type" value="Genomic_DNA"/>
</dbReference>
<feature type="domain" description="Toprim" evidence="10">
    <location>
        <begin position="172"/>
        <end position="258"/>
    </location>
</feature>
<protein>
    <submittedName>
        <fullName evidence="11">TOPRIM domain protein</fullName>
    </submittedName>
</protein>
<evidence type="ECO:0000256" key="8">
    <source>
        <dbReference type="ARBA" id="ARBA00023163"/>
    </source>
</evidence>
<evidence type="ECO:0000256" key="6">
    <source>
        <dbReference type="ARBA" id="ARBA00022723"/>
    </source>
</evidence>
<dbReference type="FunFam" id="3.40.1360.10:FF:000010">
    <property type="entry name" value="DNA primase DnaG"/>
    <property type="match status" value="1"/>
</dbReference>
<dbReference type="GO" id="GO:0005737">
    <property type="term" value="C:cytoplasm"/>
    <property type="evidence" value="ECO:0007669"/>
    <property type="project" value="TreeGrafter"/>
</dbReference>
<evidence type="ECO:0000256" key="4">
    <source>
        <dbReference type="ARBA" id="ARBA00022695"/>
    </source>
</evidence>
<dbReference type="GO" id="GO:1990077">
    <property type="term" value="C:primosome complex"/>
    <property type="evidence" value="ECO:0007669"/>
    <property type="project" value="UniProtKB-KW"/>
</dbReference>
<dbReference type="CDD" id="cd01029">
    <property type="entry name" value="TOPRIM_primases"/>
    <property type="match status" value="1"/>
</dbReference>
<dbReference type="Gene3D" id="3.40.1360.10">
    <property type="match status" value="1"/>
</dbReference>
<keyword evidence="8" id="KW-0804">Transcription</keyword>
<dbReference type="Pfam" id="PF13662">
    <property type="entry name" value="Toprim_4"/>
    <property type="match status" value="1"/>
</dbReference>
<dbReference type="NCBIfam" id="NF003108">
    <property type="entry name" value="PRK04031.1-1"/>
    <property type="match status" value="1"/>
</dbReference>
<accession>T0Z9X8</accession>
<dbReference type="InterPro" id="IPR034154">
    <property type="entry name" value="TOPRIM_DnaG/twinkle"/>
</dbReference>
<keyword evidence="6" id="KW-0479">Metal-binding</keyword>
<keyword evidence="1" id="KW-0240">DNA-directed RNA polymerase</keyword>
<dbReference type="InterPro" id="IPR050219">
    <property type="entry name" value="DnaG_primase"/>
</dbReference>
<keyword evidence="4" id="KW-0548">Nucleotidyltransferase</keyword>
<reference evidence="11" key="2">
    <citation type="journal article" date="2014" name="ISME J.">
        <title>Microbial stratification in low pH oxic and suboxic macroscopic growths along an acid mine drainage.</title>
        <authorList>
            <person name="Mendez-Garcia C."/>
            <person name="Mesa V."/>
            <person name="Sprenger R.R."/>
            <person name="Richter M."/>
            <person name="Diez M.S."/>
            <person name="Solano J."/>
            <person name="Bargiela R."/>
            <person name="Golyshina O.V."/>
            <person name="Manteca A."/>
            <person name="Ramos J.L."/>
            <person name="Gallego J.R."/>
            <person name="Llorente I."/>
            <person name="Martins Dos Santos V.A."/>
            <person name="Jensen O.N."/>
            <person name="Pelaez A.I."/>
            <person name="Sanchez J."/>
            <person name="Ferrer M."/>
        </authorList>
    </citation>
    <scope>NUCLEOTIDE SEQUENCE</scope>
</reference>
<evidence type="ECO:0000313" key="11">
    <source>
        <dbReference type="EMBL" id="EQD44761.1"/>
    </source>
</evidence>
<dbReference type="GO" id="GO:0006269">
    <property type="term" value="P:DNA replication, synthesis of primer"/>
    <property type="evidence" value="ECO:0007669"/>
    <property type="project" value="UniProtKB-KW"/>
</dbReference>
<comment type="caution">
    <text evidence="11">The sequence shown here is derived from an EMBL/GenBank/DDBJ whole genome shotgun (WGS) entry which is preliminary data.</text>
</comment>
<dbReference type="AlphaFoldDB" id="T0Z9X8"/>
<dbReference type="PANTHER" id="PTHR30313">
    <property type="entry name" value="DNA PRIMASE"/>
    <property type="match status" value="1"/>
</dbReference>
<keyword evidence="7" id="KW-0460">Magnesium</keyword>
<dbReference type="SUPFAM" id="SSF110455">
    <property type="entry name" value="Toprim domain"/>
    <property type="match status" value="1"/>
</dbReference>
<evidence type="ECO:0000256" key="3">
    <source>
        <dbReference type="ARBA" id="ARBA00022679"/>
    </source>
</evidence>
<evidence type="ECO:0000256" key="2">
    <source>
        <dbReference type="ARBA" id="ARBA00022515"/>
    </source>
</evidence>
<dbReference type="GO" id="GO:0003899">
    <property type="term" value="F:DNA-directed RNA polymerase activity"/>
    <property type="evidence" value="ECO:0007669"/>
    <property type="project" value="InterPro"/>
</dbReference>
<organism evidence="11">
    <name type="scientific">mine drainage metagenome</name>
    <dbReference type="NCBI Taxonomy" id="410659"/>
    <lineage>
        <taxon>unclassified sequences</taxon>
        <taxon>metagenomes</taxon>
        <taxon>ecological metagenomes</taxon>
    </lineage>
</organism>
<dbReference type="GO" id="GO:0000428">
    <property type="term" value="C:DNA-directed RNA polymerase complex"/>
    <property type="evidence" value="ECO:0007669"/>
    <property type="project" value="UniProtKB-KW"/>
</dbReference>
<sequence>MNVDPNATKYMIRARISADGVIEKPDVVGAVFGQTEGLLGDELDLRDLQKSGRVGRIEVEIDSKKGKSEGEVLIPSSLDQVETAILASGLETVDRIGPCKARIEVVTVEDVRTAKRARIVDRAKGILNKMMTESKDVGADLADEVRKSVQVEEITSYGRERLPAGPNVDASDAIIVVEGRSDVLNLLSCGIKNVIAVEGTSVPETVRELSRGKTVTAFTDGDRSGELILREMLQTMDVDFVARAPRGTEVEDLTQKQIMKCLRNKIPINQYLEMTGFEATGASRGPMDERGGAGSPREGSGGGRPDRQGPSPP</sequence>
<feature type="non-terminal residue" evidence="11">
    <location>
        <position position="313"/>
    </location>
</feature>
<dbReference type="PROSITE" id="PS50880">
    <property type="entry name" value="TOPRIM"/>
    <property type="match status" value="1"/>
</dbReference>